<dbReference type="EMBL" id="JARKIB010000192">
    <property type="protein sequence ID" value="KAJ7725721.1"/>
    <property type="molecule type" value="Genomic_DNA"/>
</dbReference>
<dbReference type="PANTHER" id="PTHR40465">
    <property type="entry name" value="CHROMOSOME 1, WHOLE GENOME SHOTGUN SEQUENCE"/>
    <property type="match status" value="1"/>
</dbReference>
<name>A0AAD7HQ95_9AGAR</name>
<feature type="transmembrane region" description="Helical" evidence="1">
    <location>
        <begin position="129"/>
        <end position="151"/>
    </location>
</feature>
<evidence type="ECO:0000313" key="3">
    <source>
        <dbReference type="EMBL" id="KAJ7725721.1"/>
    </source>
</evidence>
<proteinExistence type="predicted"/>
<keyword evidence="1" id="KW-1133">Transmembrane helix</keyword>
<organism evidence="3 4">
    <name type="scientific">Mycena metata</name>
    <dbReference type="NCBI Taxonomy" id="1033252"/>
    <lineage>
        <taxon>Eukaryota</taxon>
        <taxon>Fungi</taxon>
        <taxon>Dikarya</taxon>
        <taxon>Basidiomycota</taxon>
        <taxon>Agaricomycotina</taxon>
        <taxon>Agaricomycetes</taxon>
        <taxon>Agaricomycetidae</taxon>
        <taxon>Agaricales</taxon>
        <taxon>Marasmiineae</taxon>
        <taxon>Mycenaceae</taxon>
        <taxon>Mycena</taxon>
    </lineage>
</organism>
<protein>
    <recommendedName>
        <fullName evidence="2">DUF6534 domain-containing protein</fullName>
    </recommendedName>
</protein>
<dbReference type="Pfam" id="PF20152">
    <property type="entry name" value="DUF6534"/>
    <property type="match status" value="1"/>
</dbReference>
<dbReference type="AlphaFoldDB" id="A0AAD7HQ95"/>
<keyword evidence="4" id="KW-1185">Reference proteome</keyword>
<feature type="transmembrane region" description="Helical" evidence="1">
    <location>
        <begin position="255"/>
        <end position="275"/>
    </location>
</feature>
<keyword evidence="1" id="KW-0812">Transmembrane</keyword>
<reference evidence="3" key="1">
    <citation type="submission" date="2023-03" db="EMBL/GenBank/DDBJ databases">
        <title>Massive genome expansion in bonnet fungi (Mycena s.s.) driven by repeated elements and novel gene families across ecological guilds.</title>
        <authorList>
            <consortium name="Lawrence Berkeley National Laboratory"/>
            <person name="Harder C.B."/>
            <person name="Miyauchi S."/>
            <person name="Viragh M."/>
            <person name="Kuo A."/>
            <person name="Thoen E."/>
            <person name="Andreopoulos B."/>
            <person name="Lu D."/>
            <person name="Skrede I."/>
            <person name="Drula E."/>
            <person name="Henrissat B."/>
            <person name="Morin E."/>
            <person name="Kohler A."/>
            <person name="Barry K."/>
            <person name="LaButti K."/>
            <person name="Morin E."/>
            <person name="Salamov A."/>
            <person name="Lipzen A."/>
            <person name="Mereny Z."/>
            <person name="Hegedus B."/>
            <person name="Baldrian P."/>
            <person name="Stursova M."/>
            <person name="Weitz H."/>
            <person name="Taylor A."/>
            <person name="Grigoriev I.V."/>
            <person name="Nagy L.G."/>
            <person name="Martin F."/>
            <person name="Kauserud H."/>
        </authorList>
    </citation>
    <scope>NUCLEOTIDE SEQUENCE</scope>
    <source>
        <strain evidence="3">CBHHK182m</strain>
    </source>
</reference>
<evidence type="ECO:0000259" key="2">
    <source>
        <dbReference type="Pfam" id="PF20152"/>
    </source>
</evidence>
<keyword evidence="1" id="KW-0472">Membrane</keyword>
<feature type="transmembrane region" description="Helical" evidence="1">
    <location>
        <begin position="103"/>
        <end position="122"/>
    </location>
</feature>
<feature type="transmembrane region" description="Helical" evidence="1">
    <location>
        <begin position="55"/>
        <end position="83"/>
    </location>
</feature>
<feature type="transmembrane region" description="Helical" evidence="1">
    <location>
        <begin position="215"/>
        <end position="235"/>
    </location>
</feature>
<gene>
    <name evidence="3" type="ORF">B0H16DRAFT_1471751</name>
</gene>
<dbReference type="PANTHER" id="PTHR40465:SF1">
    <property type="entry name" value="DUF6534 DOMAIN-CONTAINING PROTEIN"/>
    <property type="match status" value="1"/>
</dbReference>
<evidence type="ECO:0000256" key="1">
    <source>
        <dbReference type="SAM" id="Phobius"/>
    </source>
</evidence>
<feature type="transmembrane region" description="Helical" evidence="1">
    <location>
        <begin position="20"/>
        <end position="43"/>
    </location>
</feature>
<feature type="transmembrane region" description="Helical" evidence="1">
    <location>
        <begin position="171"/>
        <end position="195"/>
    </location>
</feature>
<accession>A0AAD7HQ95</accession>
<dbReference type="InterPro" id="IPR045339">
    <property type="entry name" value="DUF6534"/>
</dbReference>
<evidence type="ECO:0000313" key="4">
    <source>
        <dbReference type="Proteomes" id="UP001215598"/>
    </source>
</evidence>
<feature type="domain" description="DUF6534" evidence="2">
    <location>
        <begin position="183"/>
        <end position="279"/>
    </location>
</feature>
<comment type="caution">
    <text evidence="3">The sequence shown here is derived from an EMBL/GenBank/DDBJ whole genome shotgun (WGS) entry which is preliminary data.</text>
</comment>
<sequence length="357" mass="38509">MHSLPAEPPSTPIPWLMFEFQGLPMGADLFLQGVLCAQFAHYTNVNHQDSVWMKLFVVGLALLTTLKTLQVLAMISIQNVILFESPGATHNMGSMEGLEQTNLILEAGVAFYVQLFFCHRLWVLSHNVYIMVVVISLFIFAVITAIVAAYFSAHPPIGTLTGTVPDNQGLIMVSTHLGLAMGGDLLQTGSIVFYLLRHSHAVLRCGPVASMLSSLLRLTVQSAAPGAFCVLVNFAANISVIRSPPTPGSTLVFEIAIIANIMLPKLYAIAAMWTLNYRAEIRSAATHPDLPLFLGMGVGDTTTPEIPKLHAGGTETNSAHSLNAPESIQSNLAERKAGRFSDLGMQQMSKFGLSIPP</sequence>
<dbReference type="Proteomes" id="UP001215598">
    <property type="component" value="Unassembled WGS sequence"/>
</dbReference>